<dbReference type="HOGENOM" id="CLU_3236350_0_0_11"/>
<dbReference type="EMBL" id="AE000516">
    <property type="protein sequence ID" value="AAK45845.1"/>
    <property type="molecule type" value="Genomic_DNA"/>
</dbReference>
<evidence type="ECO:0000313" key="1">
    <source>
        <dbReference type="EMBL" id="AAK45845.1"/>
    </source>
</evidence>
<keyword evidence="2" id="KW-1185">Reference proteome</keyword>
<organism evidence="1 2">
    <name type="scientific">Mycobacterium tuberculosis (strain CDC 1551 / Oshkosh)</name>
    <dbReference type="NCBI Taxonomy" id="83331"/>
    <lineage>
        <taxon>Bacteria</taxon>
        <taxon>Bacillati</taxon>
        <taxon>Actinomycetota</taxon>
        <taxon>Actinomycetes</taxon>
        <taxon>Mycobacteriales</taxon>
        <taxon>Mycobacteriaceae</taxon>
        <taxon>Mycobacterium</taxon>
        <taxon>Mycobacterium tuberculosis complex</taxon>
    </lineage>
</organism>
<name>Q8VK05_MYCTO</name>
<protein>
    <submittedName>
        <fullName evidence="1">Uncharacterized protein</fullName>
    </submittedName>
</protein>
<proteinExistence type="predicted"/>
<reference evidence="1 2" key="1">
    <citation type="journal article" date="2002" name="J. Bacteriol.">
        <title>Whole-genome comparison of Mycobacterium tuberculosis clinical and laboratory strains.</title>
        <authorList>
            <person name="Fleischmann R.D."/>
            <person name="Alland D."/>
            <person name="Eisen J.A."/>
            <person name="Carpenter L."/>
            <person name="White O."/>
            <person name="Peterson J."/>
            <person name="DeBoy R."/>
            <person name="Dodson R."/>
            <person name="Gwinn M."/>
            <person name="Haft D."/>
            <person name="Hickey E."/>
            <person name="Kolonay J.F."/>
            <person name="Nelson W.C."/>
            <person name="Umayam L.A."/>
            <person name="Ermolaeva M."/>
            <person name="Salzberg S.L."/>
            <person name="Delcher A."/>
            <person name="Utterback T."/>
            <person name="Weidman J."/>
            <person name="Khouri H."/>
            <person name="Gill J."/>
            <person name="Mikula A."/>
            <person name="Bishai W."/>
            <person name="Jacobs Jr W.R.Jr."/>
            <person name="Venter J.C."/>
            <person name="Fraser C.M."/>
        </authorList>
    </citation>
    <scope>NUCLEOTIDE SEQUENCE [LARGE SCALE GENOMIC DNA]</scope>
    <source>
        <strain evidence="2">CDC 1551 / Oshkosh</strain>
    </source>
</reference>
<dbReference type="AlphaFoldDB" id="Q8VK05"/>
<sequence>MIDSSVNIKVAAHNYNTPVQRTIAEAPDASRSDVAFPCLVVNI</sequence>
<gene>
    <name evidence="1" type="ordered locus">MT1578.1</name>
</gene>
<accession>Q8VK05</accession>
<evidence type="ECO:0000313" key="2">
    <source>
        <dbReference type="Proteomes" id="UP000001020"/>
    </source>
</evidence>
<dbReference type="KEGG" id="mtc:MT1578.1"/>
<dbReference type="Proteomes" id="UP000001020">
    <property type="component" value="Chromosome"/>
</dbReference>